<dbReference type="InterPro" id="IPR031322">
    <property type="entry name" value="Shikimate/glucono_kinase"/>
</dbReference>
<dbReference type="EMBL" id="CACRTT010000022">
    <property type="protein sequence ID" value="VYU25681.1"/>
    <property type="molecule type" value="Genomic_DNA"/>
</dbReference>
<sequence>MRHEASRRPRVVGELARPVFFVGFMGAGKTSVARRLARTCGVASVDMDTYLERREGKRVKEIFAQAGEDGFRAIETDVLRELAGKEPLLVSCGGGVVKRDENRAILRDAGFVVYLKVTADEAKSRISDTSTRPLFQDLDVARKTSEERLPLYAEVADLTIDTAGKNVATIAREVQSALEKEGILCLQRK</sequence>
<keyword evidence="7 11" id="KW-0418">Kinase</keyword>
<dbReference type="UniPathway" id="UPA00053">
    <property type="reaction ID" value="UER00088"/>
</dbReference>
<dbReference type="GO" id="GO:0008652">
    <property type="term" value="P:amino acid biosynthetic process"/>
    <property type="evidence" value="ECO:0007669"/>
    <property type="project" value="UniProtKB-KW"/>
</dbReference>
<keyword evidence="6 11" id="KW-0547">Nucleotide-binding</keyword>
<evidence type="ECO:0000256" key="2">
    <source>
        <dbReference type="ARBA" id="ARBA00006997"/>
    </source>
</evidence>
<dbReference type="PRINTS" id="PR01100">
    <property type="entry name" value="SHIKIMTKNASE"/>
</dbReference>
<feature type="binding site" evidence="11">
    <location>
        <position position="132"/>
    </location>
    <ligand>
        <name>ATP</name>
        <dbReference type="ChEBI" id="CHEBI:30616"/>
    </ligand>
</feature>
<keyword evidence="9 11" id="KW-0057">Aromatic amino acid biosynthesis</keyword>
<dbReference type="GO" id="GO:0009423">
    <property type="term" value="P:chorismate biosynthetic process"/>
    <property type="evidence" value="ECO:0007669"/>
    <property type="project" value="UniProtKB-UniRule"/>
</dbReference>
<gene>
    <name evidence="12" type="primary">aroK_1</name>
    <name evidence="11" type="synonym">aroK</name>
    <name evidence="12" type="ORF">ELLFYP107_02668</name>
</gene>
<comment type="cofactor">
    <cofactor evidence="11">
        <name>Mg(2+)</name>
        <dbReference type="ChEBI" id="CHEBI:18420"/>
    </cofactor>
    <text evidence="11">Binds 1 Mg(2+) ion per subunit.</text>
</comment>
<comment type="catalytic activity">
    <reaction evidence="10 11">
        <text>shikimate + ATP = 3-phosphoshikimate + ADP + H(+)</text>
        <dbReference type="Rhea" id="RHEA:13121"/>
        <dbReference type="ChEBI" id="CHEBI:15378"/>
        <dbReference type="ChEBI" id="CHEBI:30616"/>
        <dbReference type="ChEBI" id="CHEBI:36208"/>
        <dbReference type="ChEBI" id="CHEBI:145989"/>
        <dbReference type="ChEBI" id="CHEBI:456216"/>
        <dbReference type="EC" id="2.7.1.71"/>
    </reaction>
</comment>
<evidence type="ECO:0000256" key="8">
    <source>
        <dbReference type="ARBA" id="ARBA00022840"/>
    </source>
</evidence>
<evidence type="ECO:0000256" key="5">
    <source>
        <dbReference type="ARBA" id="ARBA00022679"/>
    </source>
</evidence>
<dbReference type="AlphaFoldDB" id="A0A6N3DFY6"/>
<dbReference type="GO" id="GO:0005524">
    <property type="term" value="F:ATP binding"/>
    <property type="evidence" value="ECO:0007669"/>
    <property type="project" value="UniProtKB-UniRule"/>
</dbReference>
<feature type="binding site" evidence="11">
    <location>
        <position position="148"/>
    </location>
    <ligand>
        <name>substrate</name>
    </ligand>
</feature>
<keyword evidence="11" id="KW-0479">Metal-binding</keyword>
<dbReference type="OMA" id="FMGCGKS"/>
<evidence type="ECO:0000313" key="12">
    <source>
        <dbReference type="EMBL" id="VYU25681.1"/>
    </source>
</evidence>
<feature type="binding site" evidence="11">
    <location>
        <position position="48"/>
    </location>
    <ligand>
        <name>substrate</name>
    </ligand>
</feature>
<comment type="subcellular location">
    <subcellularLocation>
        <location evidence="11">Cytoplasm</location>
    </subcellularLocation>
</comment>
<keyword evidence="5 11" id="KW-0808">Transferase</keyword>
<dbReference type="PANTHER" id="PTHR21087">
    <property type="entry name" value="SHIKIMATE KINASE"/>
    <property type="match status" value="1"/>
</dbReference>
<keyword evidence="11" id="KW-0460">Magnesium</keyword>
<feature type="binding site" evidence="11">
    <location>
        <position position="30"/>
    </location>
    <ligand>
        <name>Mg(2+)</name>
        <dbReference type="ChEBI" id="CHEBI:18420"/>
    </ligand>
</feature>
<dbReference type="Gene3D" id="3.40.50.300">
    <property type="entry name" value="P-loop containing nucleotide triphosphate hydrolases"/>
    <property type="match status" value="1"/>
</dbReference>
<proteinExistence type="inferred from homology"/>
<dbReference type="CDD" id="cd00464">
    <property type="entry name" value="SK"/>
    <property type="match status" value="1"/>
</dbReference>
<name>A0A6N3DFY6_EGGLN</name>
<evidence type="ECO:0000256" key="1">
    <source>
        <dbReference type="ARBA" id="ARBA00004842"/>
    </source>
</evidence>
<dbReference type="GO" id="GO:0004765">
    <property type="term" value="F:shikimate kinase activity"/>
    <property type="evidence" value="ECO:0007669"/>
    <property type="project" value="UniProtKB-UniRule"/>
</dbReference>
<dbReference type="RefSeq" id="WP_015761253.1">
    <property type="nucleotide sequence ID" value="NZ_AP025575.1"/>
</dbReference>
<organism evidence="12">
    <name type="scientific">Eggerthella lenta</name>
    <name type="common">Eubacterium lentum</name>
    <dbReference type="NCBI Taxonomy" id="84112"/>
    <lineage>
        <taxon>Bacteria</taxon>
        <taxon>Bacillati</taxon>
        <taxon>Actinomycetota</taxon>
        <taxon>Coriobacteriia</taxon>
        <taxon>Eggerthellales</taxon>
        <taxon>Eggerthellaceae</taxon>
        <taxon>Eggerthella</taxon>
    </lineage>
</organism>
<dbReference type="InterPro" id="IPR027417">
    <property type="entry name" value="P-loop_NTPase"/>
</dbReference>
<comment type="caution">
    <text evidence="11">Lacks conserved residue(s) required for the propagation of feature annotation.</text>
</comment>
<dbReference type="GO" id="GO:0000287">
    <property type="term" value="F:magnesium ion binding"/>
    <property type="evidence" value="ECO:0007669"/>
    <property type="project" value="UniProtKB-UniRule"/>
</dbReference>
<evidence type="ECO:0000256" key="3">
    <source>
        <dbReference type="ARBA" id="ARBA00012154"/>
    </source>
</evidence>
<evidence type="ECO:0000256" key="6">
    <source>
        <dbReference type="ARBA" id="ARBA00022741"/>
    </source>
</evidence>
<protein>
    <recommendedName>
        <fullName evidence="3 11">Shikimate kinase</fullName>
        <shortName evidence="11">SK</shortName>
        <ecNumber evidence="3 11">2.7.1.71</ecNumber>
    </recommendedName>
</protein>
<evidence type="ECO:0000256" key="11">
    <source>
        <dbReference type="HAMAP-Rule" id="MF_00109"/>
    </source>
</evidence>
<feature type="binding site" evidence="11">
    <location>
        <position position="94"/>
    </location>
    <ligand>
        <name>substrate</name>
    </ligand>
</feature>
<accession>A0A6N3DFY6</accession>
<evidence type="ECO:0000256" key="9">
    <source>
        <dbReference type="ARBA" id="ARBA00023141"/>
    </source>
</evidence>
<comment type="subunit">
    <text evidence="11">Monomer.</text>
</comment>
<reference evidence="12" key="1">
    <citation type="submission" date="2019-11" db="EMBL/GenBank/DDBJ databases">
        <authorList>
            <person name="Feng L."/>
        </authorList>
    </citation>
    <scope>NUCLEOTIDE SEQUENCE</scope>
    <source>
        <strain evidence="12">ElentaLFYP107</strain>
    </source>
</reference>
<dbReference type="GeneID" id="69511879"/>
<feature type="binding site" evidence="11">
    <location>
        <position position="72"/>
    </location>
    <ligand>
        <name>substrate</name>
    </ligand>
</feature>
<feature type="binding site" evidence="11">
    <location>
        <begin position="26"/>
        <end position="31"/>
    </location>
    <ligand>
        <name>ATP</name>
        <dbReference type="ChEBI" id="CHEBI:30616"/>
    </ligand>
</feature>
<dbReference type="GO" id="GO:0005829">
    <property type="term" value="C:cytosol"/>
    <property type="evidence" value="ECO:0007669"/>
    <property type="project" value="TreeGrafter"/>
</dbReference>
<evidence type="ECO:0000256" key="4">
    <source>
        <dbReference type="ARBA" id="ARBA00022605"/>
    </source>
</evidence>
<comment type="function">
    <text evidence="11">Catalyzes the specific phosphorylation of the 3-hydroxyl group of shikimic acid using ATP as a cosubstrate.</text>
</comment>
<dbReference type="EC" id="2.7.1.71" evidence="3 11"/>
<dbReference type="Pfam" id="PF01202">
    <property type="entry name" value="SKI"/>
    <property type="match status" value="1"/>
</dbReference>
<evidence type="ECO:0000256" key="7">
    <source>
        <dbReference type="ARBA" id="ARBA00022777"/>
    </source>
</evidence>
<dbReference type="GO" id="GO:0009073">
    <property type="term" value="P:aromatic amino acid family biosynthetic process"/>
    <property type="evidence" value="ECO:0007669"/>
    <property type="project" value="UniProtKB-KW"/>
</dbReference>
<dbReference type="PANTHER" id="PTHR21087:SF16">
    <property type="entry name" value="SHIKIMATE KINASE 1, CHLOROPLASTIC"/>
    <property type="match status" value="1"/>
</dbReference>
<dbReference type="InterPro" id="IPR000623">
    <property type="entry name" value="Shikimate_kinase/TSH1"/>
</dbReference>
<keyword evidence="11" id="KW-0963">Cytoplasm</keyword>
<dbReference type="HAMAP" id="MF_00109">
    <property type="entry name" value="Shikimate_kinase"/>
    <property type="match status" value="1"/>
</dbReference>
<keyword evidence="8 11" id="KW-0067">ATP-binding</keyword>
<keyword evidence="4 11" id="KW-0028">Amino-acid biosynthesis</keyword>
<evidence type="ECO:0000256" key="10">
    <source>
        <dbReference type="ARBA" id="ARBA00048567"/>
    </source>
</evidence>
<comment type="similarity">
    <text evidence="2 11">Belongs to the shikimate kinase family.</text>
</comment>
<comment type="pathway">
    <text evidence="1 11">Metabolic intermediate biosynthesis; chorismate biosynthesis; chorismate from D-erythrose 4-phosphate and phosphoenolpyruvate: step 5/7.</text>
</comment>
<dbReference type="InterPro" id="IPR023000">
    <property type="entry name" value="Shikimate_kinase_CS"/>
</dbReference>
<dbReference type="PROSITE" id="PS01128">
    <property type="entry name" value="SHIKIMATE_KINASE"/>
    <property type="match status" value="1"/>
</dbReference>
<dbReference type="SUPFAM" id="SSF52540">
    <property type="entry name" value="P-loop containing nucleoside triphosphate hydrolases"/>
    <property type="match status" value="1"/>
</dbReference>